<proteinExistence type="predicted"/>
<evidence type="ECO:0000313" key="8">
    <source>
        <dbReference type="EMBL" id="MCV2367805.1"/>
    </source>
</evidence>
<dbReference type="Proteomes" id="UP001209701">
    <property type="component" value="Unassembled WGS sequence"/>
</dbReference>
<evidence type="ECO:0000256" key="5">
    <source>
        <dbReference type="ARBA" id="ARBA00023136"/>
    </source>
</evidence>
<protein>
    <submittedName>
        <fullName evidence="8">Cache domain-containing protein</fullName>
    </submittedName>
</protein>
<dbReference type="Pfam" id="PF17200">
    <property type="entry name" value="sCache_2"/>
    <property type="match status" value="1"/>
</dbReference>
<evidence type="ECO:0000256" key="3">
    <source>
        <dbReference type="ARBA" id="ARBA00022692"/>
    </source>
</evidence>
<feature type="signal peptide" evidence="6">
    <location>
        <begin position="1"/>
        <end position="26"/>
    </location>
</feature>
<keyword evidence="2" id="KW-1003">Cell membrane</keyword>
<evidence type="ECO:0000259" key="7">
    <source>
        <dbReference type="SMART" id="SM01049"/>
    </source>
</evidence>
<name>A0ABT2YCM9_9BURK</name>
<dbReference type="RefSeq" id="WP_263570431.1">
    <property type="nucleotide sequence ID" value="NZ_JAJIRN010000003.1"/>
</dbReference>
<evidence type="ECO:0000256" key="1">
    <source>
        <dbReference type="ARBA" id="ARBA00004651"/>
    </source>
</evidence>
<dbReference type="PROSITE" id="PS51257">
    <property type="entry name" value="PROKAR_LIPOPROTEIN"/>
    <property type="match status" value="1"/>
</dbReference>
<organism evidence="8 9">
    <name type="scientific">Roseateles oligotrophus</name>
    <dbReference type="NCBI Taxonomy" id="1769250"/>
    <lineage>
        <taxon>Bacteria</taxon>
        <taxon>Pseudomonadati</taxon>
        <taxon>Pseudomonadota</taxon>
        <taxon>Betaproteobacteria</taxon>
        <taxon>Burkholderiales</taxon>
        <taxon>Sphaerotilaceae</taxon>
        <taxon>Roseateles</taxon>
    </lineage>
</organism>
<dbReference type="Gene3D" id="3.30.450.20">
    <property type="entry name" value="PAS domain"/>
    <property type="match status" value="1"/>
</dbReference>
<feature type="domain" description="Single Cache" evidence="7">
    <location>
        <begin position="24"/>
        <end position="107"/>
    </location>
</feature>
<reference evidence="8 9" key="1">
    <citation type="submission" date="2021-11" db="EMBL/GenBank/DDBJ databases">
        <authorList>
            <person name="Liang Q."/>
            <person name="Mou H."/>
            <person name="Liu Z."/>
        </authorList>
    </citation>
    <scope>NUCLEOTIDE SEQUENCE [LARGE SCALE GENOMIC DNA]</scope>
    <source>
        <strain evidence="8 9">CHU3</strain>
    </source>
</reference>
<sequence length="155" mass="17103">MRRNWLKFGLGLLVSLGCLTSSFAQKATTEDAVALVKKGVAYLKENGKEKAFAAFNDPQGQFVKGELYFFVYGTNGDGIVLAHGQNPKMLGKKLIDMKDVDGLPIIRDMTAIANSPEGKGWYKYKWPNSVTKAVEGKQSYVERVGDVWIGCGIYQ</sequence>
<dbReference type="InterPro" id="IPR033480">
    <property type="entry name" value="sCache_2"/>
</dbReference>
<comment type="subcellular location">
    <subcellularLocation>
        <location evidence="1">Cell membrane</location>
        <topology evidence="1">Multi-pass membrane protein</topology>
    </subcellularLocation>
</comment>
<keyword evidence="9" id="KW-1185">Reference proteome</keyword>
<keyword evidence="4" id="KW-1133">Transmembrane helix</keyword>
<keyword evidence="6" id="KW-0732">Signal</keyword>
<evidence type="ECO:0000256" key="2">
    <source>
        <dbReference type="ARBA" id="ARBA00022475"/>
    </source>
</evidence>
<evidence type="ECO:0000256" key="6">
    <source>
        <dbReference type="SAM" id="SignalP"/>
    </source>
</evidence>
<accession>A0ABT2YCM9</accession>
<comment type="caution">
    <text evidence="8">The sequence shown here is derived from an EMBL/GenBank/DDBJ whole genome shotgun (WGS) entry which is preliminary data.</text>
</comment>
<dbReference type="SMART" id="SM01049">
    <property type="entry name" value="Cache_2"/>
    <property type="match status" value="1"/>
</dbReference>
<keyword evidence="3" id="KW-0812">Transmembrane</keyword>
<gene>
    <name evidence="8" type="ORF">LNV07_06815</name>
</gene>
<dbReference type="EMBL" id="JAJIRN010000003">
    <property type="protein sequence ID" value="MCV2367805.1"/>
    <property type="molecule type" value="Genomic_DNA"/>
</dbReference>
<keyword evidence="5" id="KW-0472">Membrane</keyword>
<feature type="chain" id="PRO_5046546957" evidence="6">
    <location>
        <begin position="27"/>
        <end position="155"/>
    </location>
</feature>
<evidence type="ECO:0000256" key="4">
    <source>
        <dbReference type="ARBA" id="ARBA00022989"/>
    </source>
</evidence>
<evidence type="ECO:0000313" key="9">
    <source>
        <dbReference type="Proteomes" id="UP001209701"/>
    </source>
</evidence>